<keyword evidence="7" id="KW-0808">Transferase</keyword>
<evidence type="ECO:0000256" key="3">
    <source>
        <dbReference type="ARBA" id="ARBA00024221"/>
    </source>
</evidence>
<evidence type="ECO:0000256" key="5">
    <source>
        <dbReference type="SAM" id="Phobius"/>
    </source>
</evidence>
<dbReference type="InterPro" id="IPR043130">
    <property type="entry name" value="CDP-OH_PTrfase_TM_dom"/>
</dbReference>
<evidence type="ECO:0000256" key="1">
    <source>
        <dbReference type="ARBA" id="ARBA00005189"/>
    </source>
</evidence>
<dbReference type="InterPro" id="IPR014729">
    <property type="entry name" value="Rossmann-like_a/b/a_fold"/>
</dbReference>
<comment type="pathway">
    <text evidence="2">Phospholipid metabolism; phosphatidylethanolamine biosynthesis; phosphatidylethanolamine from ethanolamine: step 2/3.</text>
</comment>
<feature type="transmembrane region" description="Helical" evidence="5">
    <location>
        <begin position="283"/>
        <end position="302"/>
    </location>
</feature>
<dbReference type="Gene3D" id="3.40.50.620">
    <property type="entry name" value="HUPs"/>
    <property type="match status" value="1"/>
</dbReference>
<keyword evidence="5" id="KW-0472">Membrane</keyword>
<protein>
    <recommendedName>
        <fullName evidence="3">ethanolamine-phosphate cytidylyltransferase</fullName>
        <ecNumber evidence="3">2.7.7.14</ecNumber>
    </recommendedName>
    <alternativeName>
        <fullName evidence="4">CTP:phosphoethanolamine cytidylyltransferase</fullName>
    </alternativeName>
</protein>
<name>A0A0S4JNN5_BODSA</name>
<comment type="pathway">
    <text evidence="1">Lipid metabolism.</text>
</comment>
<sequence length="533" mass="58480">MSIVDQSFFFTPLERDNIAHAKSLTSPRASILTTLLYPLWSRVGQHIPETVAPNAITLVGTLATVQAYYLVSQYFHTQPTAAAIIAAILLLVSAICGALDGVHARRYATGSPLGDIFSKICGSTNHVFQALTLLNVIGFETTLISPDAIIGRPNGSLSNTAAAAAATSAAVDSVWVKWNVLLALQLVEFLLILGRLANTVRNPLEKSLAGTVLGMVSYGIRESEISSSLMLVLFGRVMFPSFAEIARLWLVQYSGAVYSTLMIVCLASLLLVGRKIMPPQRRWTIFFCISLRCLPMVLLLPLNTTSDLTVFSDAVVVSLLTVEVYVSHIASRRIHAAVIFICCMSLVNALTTVALVIFYLVGMLADLSYSTRIPLFVPIRNVFIDGVYDLCHIGHKKVMKHALQFGNRLLVGVLSDEDCIGYKRRPVMTTEERCREVESCRFVSEVIVGSPVDGLTEEFLKKHNIHVVVCGEEYDKPDDKYYAVPRRLGILKTAPRTEGMSTSVLIKRIQEANQEELVAKDKLRGDSVVKDGA</sequence>
<keyword evidence="5" id="KW-0812">Transmembrane</keyword>
<feature type="transmembrane region" description="Helical" evidence="5">
    <location>
        <begin position="338"/>
        <end position="361"/>
    </location>
</feature>
<keyword evidence="8" id="KW-1185">Reference proteome</keyword>
<dbReference type="GO" id="GO:0005737">
    <property type="term" value="C:cytoplasm"/>
    <property type="evidence" value="ECO:0007669"/>
    <property type="project" value="TreeGrafter"/>
</dbReference>
<dbReference type="InterPro" id="IPR044608">
    <property type="entry name" value="Ect1/PCYT2"/>
</dbReference>
<evidence type="ECO:0000313" key="8">
    <source>
        <dbReference type="Proteomes" id="UP000051952"/>
    </source>
</evidence>
<organism evidence="7 8">
    <name type="scientific">Bodo saltans</name>
    <name type="common">Flagellated protozoan</name>
    <dbReference type="NCBI Taxonomy" id="75058"/>
    <lineage>
        <taxon>Eukaryota</taxon>
        <taxon>Discoba</taxon>
        <taxon>Euglenozoa</taxon>
        <taxon>Kinetoplastea</taxon>
        <taxon>Metakinetoplastina</taxon>
        <taxon>Eubodonida</taxon>
        <taxon>Bodonidae</taxon>
        <taxon>Bodo</taxon>
    </lineage>
</organism>
<dbReference type="GO" id="GO:0004306">
    <property type="term" value="F:ethanolamine-phosphate cytidylyltransferase activity"/>
    <property type="evidence" value="ECO:0007669"/>
    <property type="project" value="UniProtKB-EC"/>
</dbReference>
<dbReference type="EC" id="2.7.7.14" evidence="3"/>
<proteinExistence type="predicted"/>
<evidence type="ECO:0000313" key="7">
    <source>
        <dbReference type="EMBL" id="CUG91862.1"/>
    </source>
</evidence>
<evidence type="ECO:0000256" key="4">
    <source>
        <dbReference type="ARBA" id="ARBA00031473"/>
    </source>
</evidence>
<gene>
    <name evidence="7" type="ORF">BSAL_34510</name>
</gene>
<feature type="transmembrane region" description="Helical" evidence="5">
    <location>
        <begin position="249"/>
        <end position="271"/>
    </location>
</feature>
<dbReference type="VEuPathDB" id="TriTrypDB:BSAL_34510"/>
<dbReference type="Pfam" id="PF01467">
    <property type="entry name" value="CTP_transf_like"/>
    <property type="match status" value="1"/>
</dbReference>
<dbReference type="SUPFAM" id="SSF52374">
    <property type="entry name" value="Nucleotidylyl transferase"/>
    <property type="match status" value="1"/>
</dbReference>
<feature type="transmembrane region" description="Helical" evidence="5">
    <location>
        <begin position="308"/>
        <end position="326"/>
    </location>
</feature>
<feature type="transmembrane region" description="Helical" evidence="5">
    <location>
        <begin position="51"/>
        <end position="69"/>
    </location>
</feature>
<dbReference type="Proteomes" id="UP000051952">
    <property type="component" value="Unassembled WGS sequence"/>
</dbReference>
<dbReference type="OMA" id="AYIATYC"/>
<dbReference type="PANTHER" id="PTHR45780">
    <property type="entry name" value="ETHANOLAMINE-PHOSPHATE CYTIDYLYLTRANSFERASE"/>
    <property type="match status" value="1"/>
</dbReference>
<feature type="domain" description="Cytidyltransferase-like" evidence="6">
    <location>
        <begin position="384"/>
        <end position="477"/>
    </location>
</feature>
<dbReference type="OrthoDB" id="40021at2759"/>
<dbReference type="InterPro" id="IPR004821">
    <property type="entry name" value="Cyt_trans-like"/>
</dbReference>
<keyword evidence="5" id="KW-1133">Transmembrane helix</keyword>
<dbReference type="GO" id="GO:0006646">
    <property type="term" value="P:phosphatidylethanolamine biosynthetic process"/>
    <property type="evidence" value="ECO:0007669"/>
    <property type="project" value="UniProtKB-UniPathway"/>
</dbReference>
<dbReference type="PANTHER" id="PTHR45780:SF1">
    <property type="entry name" value="ETHANOLAMINE-PHOSPHATE CYTIDYLYLTRANSFERASE"/>
    <property type="match status" value="1"/>
</dbReference>
<dbReference type="Gene3D" id="1.20.120.1760">
    <property type="match status" value="1"/>
</dbReference>
<evidence type="ECO:0000259" key="6">
    <source>
        <dbReference type="Pfam" id="PF01467"/>
    </source>
</evidence>
<dbReference type="AlphaFoldDB" id="A0A0S4JNN5"/>
<dbReference type="EMBL" id="CYKH01001975">
    <property type="protein sequence ID" value="CUG91862.1"/>
    <property type="molecule type" value="Genomic_DNA"/>
</dbReference>
<dbReference type="UniPathway" id="UPA00558">
    <property type="reaction ID" value="UER00742"/>
</dbReference>
<evidence type="ECO:0000256" key="2">
    <source>
        <dbReference type="ARBA" id="ARBA00024191"/>
    </source>
</evidence>
<feature type="transmembrane region" description="Helical" evidence="5">
    <location>
        <begin position="81"/>
        <end position="99"/>
    </location>
</feature>
<keyword evidence="7" id="KW-0548">Nucleotidyltransferase</keyword>
<dbReference type="NCBIfam" id="TIGR00125">
    <property type="entry name" value="cyt_tran_rel"/>
    <property type="match status" value="1"/>
</dbReference>
<reference evidence="8" key="1">
    <citation type="submission" date="2015-09" db="EMBL/GenBank/DDBJ databases">
        <authorList>
            <consortium name="Pathogen Informatics"/>
        </authorList>
    </citation>
    <scope>NUCLEOTIDE SEQUENCE [LARGE SCALE GENOMIC DNA]</scope>
    <source>
        <strain evidence="8">Lake Konstanz</strain>
    </source>
</reference>
<accession>A0A0S4JNN5</accession>